<dbReference type="PANTHER" id="PTHR34610:SF4">
    <property type="entry name" value="SLL8027 PROTEIN"/>
    <property type="match status" value="1"/>
</dbReference>
<dbReference type="InterPro" id="IPR002850">
    <property type="entry name" value="PIN_toxin-like"/>
</dbReference>
<dbReference type="NCBIfam" id="TIGR00305">
    <property type="entry name" value="putative toxin-antitoxin system toxin component, PIN family"/>
    <property type="match status" value="1"/>
</dbReference>
<protein>
    <submittedName>
        <fullName evidence="2">Putative toxin-antitoxin system toxin component, PIN family</fullName>
    </submittedName>
</protein>
<dbReference type="RefSeq" id="WP_019225915.1">
    <property type="nucleotide sequence ID" value="NZ_CP046996.1"/>
</dbReference>
<dbReference type="Pfam" id="PF13470">
    <property type="entry name" value="PIN_3"/>
    <property type="match status" value="1"/>
</dbReference>
<sequence length="132" mass="15153">MRIMIDTNVLISAILFPKSQLTIVIQSVTEAHTLVLCSHIIEELNEIFKKKFREKSHLLDKFLSKVAFELVYTPADINSANYPDIRDKGDLPILVSALLSDVDILITGDKDFFEVEIDKPEIVSPREYLERY</sequence>
<dbReference type="Gene3D" id="3.40.50.1010">
    <property type="entry name" value="5'-nuclease"/>
    <property type="match status" value="1"/>
</dbReference>
<evidence type="ECO:0000259" key="1">
    <source>
        <dbReference type="SMART" id="SM00670"/>
    </source>
</evidence>
<accession>A0A857DJ79</accession>
<dbReference type="EMBL" id="CP046996">
    <property type="protein sequence ID" value="QHA00771.1"/>
    <property type="molecule type" value="Genomic_DNA"/>
</dbReference>
<name>A0A857DJ79_9FIRM</name>
<dbReference type="SUPFAM" id="SSF88723">
    <property type="entry name" value="PIN domain-like"/>
    <property type="match status" value="1"/>
</dbReference>
<reference evidence="2 3" key="1">
    <citation type="submission" date="2019-12" db="EMBL/GenBank/DDBJ databases">
        <title>Sequence classification of anaerobic respiratory reductive dehalogenases: First we see many, then we see few.</title>
        <authorList>
            <person name="Molenda O."/>
            <person name="Puentes Jacome L.A."/>
            <person name="Cao X."/>
            <person name="Nesbo C.L."/>
            <person name="Tang S."/>
            <person name="Morson N."/>
            <person name="Patron J."/>
            <person name="Lomheim L."/>
            <person name="Wishart D.S."/>
            <person name="Edwards E.A."/>
        </authorList>
    </citation>
    <scope>NUCLEOTIDE SEQUENCE [LARGE SCALE GENOMIC DNA]</scope>
    <source>
        <strain evidence="2 3">12DCA</strain>
    </source>
</reference>
<dbReference type="InterPro" id="IPR029060">
    <property type="entry name" value="PIN-like_dom_sf"/>
</dbReference>
<dbReference type="PANTHER" id="PTHR34610">
    <property type="entry name" value="SSL7007 PROTEIN"/>
    <property type="match status" value="1"/>
</dbReference>
<evidence type="ECO:0000313" key="2">
    <source>
        <dbReference type="EMBL" id="QHA00771.1"/>
    </source>
</evidence>
<feature type="domain" description="PIN" evidence="1">
    <location>
        <begin position="1"/>
        <end position="114"/>
    </location>
</feature>
<proteinExistence type="predicted"/>
<organism evidence="2 3">
    <name type="scientific">Dehalobacter restrictus</name>
    <dbReference type="NCBI Taxonomy" id="55583"/>
    <lineage>
        <taxon>Bacteria</taxon>
        <taxon>Bacillati</taxon>
        <taxon>Bacillota</taxon>
        <taxon>Clostridia</taxon>
        <taxon>Eubacteriales</taxon>
        <taxon>Desulfitobacteriaceae</taxon>
        <taxon>Dehalobacter</taxon>
    </lineage>
</organism>
<dbReference type="AlphaFoldDB" id="A0A857DJ79"/>
<dbReference type="SMART" id="SM00670">
    <property type="entry name" value="PINc"/>
    <property type="match status" value="1"/>
</dbReference>
<gene>
    <name evidence="2" type="ORF">GQ588_09060</name>
</gene>
<dbReference type="InterPro" id="IPR002716">
    <property type="entry name" value="PIN_dom"/>
</dbReference>
<dbReference type="Proteomes" id="UP000430508">
    <property type="component" value="Chromosome"/>
</dbReference>
<evidence type="ECO:0000313" key="3">
    <source>
        <dbReference type="Proteomes" id="UP000430508"/>
    </source>
</evidence>